<dbReference type="SUPFAM" id="SSF48452">
    <property type="entry name" value="TPR-like"/>
    <property type="match status" value="1"/>
</dbReference>
<dbReference type="Proteomes" id="UP000265560">
    <property type="component" value="Chromosome"/>
</dbReference>
<evidence type="ECO:0000256" key="3">
    <source>
        <dbReference type="ARBA" id="ARBA00023163"/>
    </source>
</evidence>
<dbReference type="GO" id="GO:0003677">
    <property type="term" value="F:DNA binding"/>
    <property type="evidence" value="ECO:0007669"/>
    <property type="project" value="UniProtKB-KW"/>
</dbReference>
<keyword evidence="7" id="KW-1185">Reference proteome</keyword>
<feature type="domain" description="HTH luxR-type" evidence="5">
    <location>
        <begin position="874"/>
        <end position="939"/>
    </location>
</feature>
<dbReference type="PANTHER" id="PTHR44688">
    <property type="entry name" value="DNA-BINDING TRANSCRIPTIONAL ACTIVATOR DEVR_DOSR"/>
    <property type="match status" value="1"/>
</dbReference>
<dbReference type="GO" id="GO:0006355">
    <property type="term" value="P:regulation of DNA-templated transcription"/>
    <property type="evidence" value="ECO:0007669"/>
    <property type="project" value="InterPro"/>
</dbReference>
<dbReference type="InterPro" id="IPR036388">
    <property type="entry name" value="WH-like_DNA-bd_sf"/>
</dbReference>
<dbReference type="Pfam" id="PF00196">
    <property type="entry name" value="GerE"/>
    <property type="match status" value="1"/>
</dbReference>
<dbReference type="PROSITE" id="PS50043">
    <property type="entry name" value="HTH_LUXR_2"/>
    <property type="match status" value="1"/>
</dbReference>
<dbReference type="InterPro" id="IPR003593">
    <property type="entry name" value="AAA+_ATPase"/>
</dbReference>
<dbReference type="RefSeq" id="WP_119893368.1">
    <property type="nucleotide sequence ID" value="NZ_CP032419.1"/>
</dbReference>
<evidence type="ECO:0000256" key="2">
    <source>
        <dbReference type="ARBA" id="ARBA00023125"/>
    </source>
</evidence>
<gene>
    <name evidence="6" type="ORF">D3880_10285</name>
</gene>
<dbReference type="InterPro" id="IPR016032">
    <property type="entry name" value="Sig_transdc_resp-reg_C-effctor"/>
</dbReference>
<dbReference type="EMBL" id="CP032419">
    <property type="protein sequence ID" value="AYC32748.1"/>
    <property type="molecule type" value="Genomic_DNA"/>
</dbReference>
<proteinExistence type="predicted"/>
<dbReference type="OrthoDB" id="1123107at2"/>
<dbReference type="Pfam" id="PF25873">
    <property type="entry name" value="WHD_MalT"/>
    <property type="match status" value="1"/>
</dbReference>
<dbReference type="InterPro" id="IPR027417">
    <property type="entry name" value="P-loop_NTPase"/>
</dbReference>
<dbReference type="SMART" id="SM00421">
    <property type="entry name" value="HTH_LUXR"/>
    <property type="match status" value="1"/>
</dbReference>
<dbReference type="Gene3D" id="1.25.40.10">
    <property type="entry name" value="Tetratricopeptide repeat domain"/>
    <property type="match status" value="1"/>
</dbReference>
<evidence type="ECO:0000259" key="5">
    <source>
        <dbReference type="PROSITE" id="PS50043"/>
    </source>
</evidence>
<name>A0A385Z4W8_9PSED</name>
<dbReference type="SUPFAM" id="SSF52540">
    <property type="entry name" value="P-loop containing nucleoside triphosphate hydrolases"/>
    <property type="match status" value="1"/>
</dbReference>
<evidence type="ECO:0000256" key="4">
    <source>
        <dbReference type="SAM" id="MobiDB-lite"/>
    </source>
</evidence>
<dbReference type="CDD" id="cd06170">
    <property type="entry name" value="LuxR_C_like"/>
    <property type="match status" value="1"/>
</dbReference>
<dbReference type="Gene3D" id="1.10.10.10">
    <property type="entry name" value="Winged helix-like DNA-binding domain superfamily/Winged helix DNA-binding domain"/>
    <property type="match status" value="1"/>
</dbReference>
<keyword evidence="2" id="KW-0238">DNA-binding</keyword>
<accession>A0A385Z4W8</accession>
<dbReference type="InterPro" id="IPR000792">
    <property type="entry name" value="Tscrpt_reg_LuxR_C"/>
</dbReference>
<protein>
    <submittedName>
        <fullName evidence="6">Helix-turn-helix transcriptional regulator</fullName>
    </submittedName>
</protein>
<dbReference type="KEGG" id="pcav:D3880_10285"/>
<sequence length="948" mass="105165">MDKPSKAPTAAHTTAAQDTGLEGSAALSPIDSTKLSPPRIGTRILARERLHTQLFEARRRRCIVLKGPAGCGKTTAMASWRQMQLSLGFDVAWLTLTSGDNQLSRFLDYLLASLAQVDPTMVRDTLLLEGYSSDREAVERTVITLVRGIAAHPRELVLVLDDLHTLTDTSIHQTLQWLLDYAPDNLHLALVSRSSVPLSLARLRSQNLTLELDLRDLRFTAEEAEQFLKTQLGEIDPSDIQRIYRMTDGWIAGLQLVAASRKKGRQRKLDGAASGQPQAQLLDNQAFSNFFETEVLSQLTPAELELLRPLALCERFCPALCATLVNRTSAVVDAAALFERLESDNLFLIAVDSADREAWYRFHPLLRETLLKLFEAGGEAEQRAVHARAWTWFRDRDLLSEAVGHAVHGGEAGAAAKFVEQRLETLYAQGDLRMLVELVRQLPMEQLQASVSLRMLLVRMQIYARDFAACVEGIERLERDIPESAAEVRFRLTMLRAILAVQRDDTDAAVAILPQLLHPPKNADAVMIGGSTNVLSWLYMHCGEFELARRIQLDRPPLLINGTPLLGTTGGSLQGRCLIGLSLAMEGQMNQAERIYREVLFEAERGGKTCFDARCLATALLGEVLYENGEVEAAYQLLVNWVDIFERVSIPDSVLRVLEVLAKTRWFVGDHKGAFAYLRRLQAYASKLGLDRLEAHSLVTQVHWHLQMGERSAAETARARLDAIDACHPNAERSSLRAIHILAEHAHVRWLAASGDLDGASLRLNQVIALCESGGRQLGVTRLNMLGAVFDAQRRLMDAAREKVLAALRAGHRYGQVRSLLDAHPEALALISQIAEGETLDPVLTFYVERLQAAALPAAAEAVSRKPDASRKQLSSGLETLSARELEILRLLAQALPNKKIARALALSPETVKWYLRHIFTKLGVTTRDEAVARLREVELSAGEGRDR</sequence>
<evidence type="ECO:0000313" key="7">
    <source>
        <dbReference type="Proteomes" id="UP000265560"/>
    </source>
</evidence>
<reference evidence="7" key="1">
    <citation type="submission" date="2018-09" db="EMBL/GenBank/DDBJ databases">
        <authorList>
            <person name="Zhu H."/>
        </authorList>
    </citation>
    <scope>NUCLEOTIDE SEQUENCE [LARGE SCALE GENOMIC DNA]</scope>
    <source>
        <strain evidence="7">K2W31S-8</strain>
    </source>
</reference>
<feature type="region of interest" description="Disordered" evidence="4">
    <location>
        <begin position="1"/>
        <end position="34"/>
    </location>
</feature>
<dbReference type="PANTHER" id="PTHR44688:SF16">
    <property type="entry name" value="DNA-BINDING TRANSCRIPTIONAL ACTIVATOR DEVR_DOSR"/>
    <property type="match status" value="1"/>
</dbReference>
<dbReference type="Pfam" id="PF13191">
    <property type="entry name" value="AAA_16"/>
    <property type="match status" value="1"/>
</dbReference>
<evidence type="ECO:0000256" key="1">
    <source>
        <dbReference type="ARBA" id="ARBA00023015"/>
    </source>
</evidence>
<dbReference type="InterPro" id="IPR059106">
    <property type="entry name" value="WHD_MalT"/>
</dbReference>
<organism evidence="6 7">
    <name type="scientific">Pseudomonas cavernae</name>
    <dbReference type="NCBI Taxonomy" id="2320867"/>
    <lineage>
        <taxon>Bacteria</taxon>
        <taxon>Pseudomonadati</taxon>
        <taxon>Pseudomonadota</taxon>
        <taxon>Gammaproteobacteria</taxon>
        <taxon>Pseudomonadales</taxon>
        <taxon>Pseudomonadaceae</taxon>
        <taxon>Pseudomonas</taxon>
    </lineage>
</organism>
<dbReference type="SUPFAM" id="SSF46894">
    <property type="entry name" value="C-terminal effector domain of the bipartite response regulators"/>
    <property type="match status" value="1"/>
</dbReference>
<dbReference type="PRINTS" id="PR00038">
    <property type="entry name" value="HTHLUXR"/>
</dbReference>
<evidence type="ECO:0000313" key="6">
    <source>
        <dbReference type="EMBL" id="AYC32748.1"/>
    </source>
</evidence>
<keyword evidence="1" id="KW-0805">Transcription regulation</keyword>
<dbReference type="SMART" id="SM00382">
    <property type="entry name" value="AAA"/>
    <property type="match status" value="1"/>
</dbReference>
<dbReference type="InterPro" id="IPR041664">
    <property type="entry name" value="AAA_16"/>
</dbReference>
<dbReference type="InterPro" id="IPR011990">
    <property type="entry name" value="TPR-like_helical_dom_sf"/>
</dbReference>
<dbReference type="AlphaFoldDB" id="A0A385Z4W8"/>
<keyword evidence="3" id="KW-0804">Transcription</keyword>
<dbReference type="Gene3D" id="3.40.50.300">
    <property type="entry name" value="P-loop containing nucleotide triphosphate hydrolases"/>
    <property type="match status" value="1"/>
</dbReference>